<keyword evidence="6" id="KW-1185">Reference proteome</keyword>
<accession>A0AAN8QW91</accession>
<dbReference type="Gene3D" id="2.30.30.100">
    <property type="match status" value="1"/>
</dbReference>
<dbReference type="EMBL" id="JAGTTL010000008">
    <property type="protein sequence ID" value="KAK6319010.1"/>
    <property type="molecule type" value="Genomic_DNA"/>
</dbReference>
<dbReference type="GO" id="GO:1990904">
    <property type="term" value="C:ribonucleoprotein complex"/>
    <property type="evidence" value="ECO:0007669"/>
    <property type="project" value="UniProtKB-KW"/>
</dbReference>
<dbReference type="PANTHER" id="PTHR13586">
    <property type="entry name" value="SCD6 PROTEIN-RELATED"/>
    <property type="match status" value="1"/>
</dbReference>
<dbReference type="InterPro" id="IPR025609">
    <property type="entry name" value="Lsm14-like_N"/>
</dbReference>
<evidence type="ECO:0000256" key="1">
    <source>
        <dbReference type="ARBA" id="ARBA00022845"/>
    </source>
</evidence>
<evidence type="ECO:0000313" key="6">
    <source>
        <dbReference type="Proteomes" id="UP001356427"/>
    </source>
</evidence>
<organism evidence="5 6">
    <name type="scientific">Coregonus suidteri</name>
    <dbReference type="NCBI Taxonomy" id="861788"/>
    <lineage>
        <taxon>Eukaryota</taxon>
        <taxon>Metazoa</taxon>
        <taxon>Chordata</taxon>
        <taxon>Craniata</taxon>
        <taxon>Vertebrata</taxon>
        <taxon>Euteleostomi</taxon>
        <taxon>Actinopterygii</taxon>
        <taxon>Neopterygii</taxon>
        <taxon>Teleostei</taxon>
        <taxon>Protacanthopterygii</taxon>
        <taxon>Salmoniformes</taxon>
        <taxon>Salmonidae</taxon>
        <taxon>Coregoninae</taxon>
        <taxon>Coregonus</taxon>
    </lineage>
</organism>
<protein>
    <recommendedName>
        <fullName evidence="4">Lsm14-like N-terminal domain-containing protein</fullName>
    </recommendedName>
</protein>
<dbReference type="GO" id="GO:0006417">
    <property type="term" value="P:regulation of translation"/>
    <property type="evidence" value="ECO:0007669"/>
    <property type="project" value="UniProtKB-KW"/>
</dbReference>
<evidence type="ECO:0000256" key="2">
    <source>
        <dbReference type="ARBA" id="ARBA00023274"/>
    </source>
</evidence>
<dbReference type="SUPFAM" id="SSF50182">
    <property type="entry name" value="Sm-like ribonucleoproteins"/>
    <property type="match status" value="1"/>
</dbReference>
<dbReference type="GO" id="GO:0003729">
    <property type="term" value="F:mRNA binding"/>
    <property type="evidence" value="ECO:0007669"/>
    <property type="project" value="TreeGrafter"/>
</dbReference>
<name>A0AAN8QW91_9TELE</name>
<dbReference type="Proteomes" id="UP001356427">
    <property type="component" value="Unassembled WGS sequence"/>
</dbReference>
<dbReference type="PANTHER" id="PTHR13586:SF1">
    <property type="entry name" value="PROTEIN LSM14 HOMOLOG B"/>
    <property type="match status" value="1"/>
</dbReference>
<dbReference type="InterPro" id="IPR010920">
    <property type="entry name" value="LSM_dom_sf"/>
</dbReference>
<feature type="domain" description="Lsm14-like N-terminal" evidence="4">
    <location>
        <begin position="1"/>
        <end position="58"/>
    </location>
</feature>
<comment type="caution">
    <text evidence="5">The sequence shown here is derived from an EMBL/GenBank/DDBJ whole genome shotgun (WGS) entry which is preliminary data.</text>
</comment>
<feature type="region of interest" description="Disordered" evidence="3">
    <location>
        <begin position="89"/>
        <end position="113"/>
    </location>
</feature>
<keyword evidence="2" id="KW-0687">Ribonucleoprotein</keyword>
<gene>
    <name evidence="5" type="ORF">J4Q44_G00102210</name>
</gene>
<dbReference type="AlphaFoldDB" id="A0AAN8QW91"/>
<keyword evidence="1" id="KW-0810">Translation regulation</keyword>
<evidence type="ECO:0000313" key="5">
    <source>
        <dbReference type="EMBL" id="KAK6319010.1"/>
    </source>
</evidence>
<sequence>MVALAKKGQPTNRPVLPKDEMYKYIIFRGSDIKDRNVCEPPKPHHGLPQDPAIVQAPYRSMVPSYNQLAASSLLSQQYAAALGLVSHLKMSGNSPSQPSSEKRPDGRAGCPDSTSGEFCLQVASLPPSSKEQSLVGLPSALAKMILSLRGRLPPVGAGELH</sequence>
<evidence type="ECO:0000256" key="3">
    <source>
        <dbReference type="SAM" id="MobiDB-lite"/>
    </source>
</evidence>
<reference evidence="5 6" key="1">
    <citation type="submission" date="2021-04" db="EMBL/GenBank/DDBJ databases">
        <authorList>
            <person name="De Guttry C."/>
            <person name="Zahm M."/>
            <person name="Klopp C."/>
            <person name="Cabau C."/>
            <person name="Louis A."/>
            <person name="Berthelot C."/>
            <person name="Parey E."/>
            <person name="Roest Crollius H."/>
            <person name="Montfort J."/>
            <person name="Robinson-Rechavi M."/>
            <person name="Bucao C."/>
            <person name="Bouchez O."/>
            <person name="Gislard M."/>
            <person name="Lluch J."/>
            <person name="Milhes M."/>
            <person name="Lampietro C."/>
            <person name="Lopez Roques C."/>
            <person name="Donnadieu C."/>
            <person name="Braasch I."/>
            <person name="Desvignes T."/>
            <person name="Postlethwait J."/>
            <person name="Bobe J."/>
            <person name="Wedekind C."/>
            <person name="Guiguen Y."/>
        </authorList>
    </citation>
    <scope>NUCLEOTIDE SEQUENCE [LARGE SCALE GENOMIC DNA]</scope>
    <source>
        <strain evidence="5">Cs_M1</strain>
        <tissue evidence="5">Blood</tissue>
    </source>
</reference>
<dbReference type="SMART" id="SM01271">
    <property type="entry name" value="LSM14"/>
    <property type="match status" value="1"/>
</dbReference>
<proteinExistence type="predicted"/>
<evidence type="ECO:0000259" key="4">
    <source>
        <dbReference type="SMART" id="SM01271"/>
    </source>
</evidence>